<dbReference type="InterPro" id="IPR003439">
    <property type="entry name" value="ABC_transporter-like_ATP-bd"/>
</dbReference>
<dbReference type="PATRIC" id="fig|1348663.4.peg.7288"/>
<evidence type="ECO:0000256" key="4">
    <source>
        <dbReference type="ARBA" id="ARBA00022840"/>
    </source>
</evidence>
<keyword evidence="2" id="KW-0813">Transport</keyword>
<evidence type="ECO:0000256" key="3">
    <source>
        <dbReference type="ARBA" id="ARBA00022741"/>
    </source>
</evidence>
<organism evidence="8 9">
    <name type="scientific">Kitasatospora cheerisanensis KCTC 2395</name>
    <dbReference type="NCBI Taxonomy" id="1348663"/>
    <lineage>
        <taxon>Bacteria</taxon>
        <taxon>Bacillati</taxon>
        <taxon>Actinomycetota</taxon>
        <taxon>Actinomycetes</taxon>
        <taxon>Kitasatosporales</taxon>
        <taxon>Streptomycetaceae</taxon>
        <taxon>Kitasatospora</taxon>
    </lineage>
</organism>
<evidence type="ECO:0000256" key="1">
    <source>
        <dbReference type="ARBA" id="ARBA00004202"/>
    </source>
</evidence>
<dbReference type="SUPFAM" id="SSF52540">
    <property type="entry name" value="P-loop containing nucleoside triphosphate hydrolases"/>
    <property type="match status" value="1"/>
</dbReference>
<keyword evidence="5" id="KW-0046">Antibiotic resistance</keyword>
<keyword evidence="4" id="KW-0067">ATP-binding</keyword>
<comment type="caution">
    <text evidence="8">The sequence shown here is derived from an EMBL/GenBank/DDBJ whole genome shotgun (WGS) entry which is preliminary data.</text>
</comment>
<keyword evidence="3" id="KW-0547">Nucleotide-binding</keyword>
<feature type="domain" description="ABC transporter" evidence="7">
    <location>
        <begin position="27"/>
        <end position="121"/>
    </location>
</feature>
<name>A0A066YLI0_9ACTN</name>
<dbReference type="eggNOG" id="COG1131">
    <property type="taxonomic scope" value="Bacteria"/>
</dbReference>
<accession>A0A066YLI0</accession>
<protein>
    <submittedName>
        <fullName evidence="8">ABC transporter</fullName>
    </submittedName>
</protein>
<dbReference type="Pfam" id="PF00005">
    <property type="entry name" value="ABC_tran"/>
    <property type="match status" value="1"/>
</dbReference>
<proteinExistence type="predicted"/>
<dbReference type="GO" id="GO:0016887">
    <property type="term" value="F:ATP hydrolysis activity"/>
    <property type="evidence" value="ECO:0007669"/>
    <property type="project" value="InterPro"/>
</dbReference>
<feature type="compositionally biased region" description="Basic and acidic residues" evidence="6">
    <location>
        <begin position="139"/>
        <end position="163"/>
    </location>
</feature>
<evidence type="ECO:0000256" key="6">
    <source>
        <dbReference type="SAM" id="MobiDB-lite"/>
    </source>
</evidence>
<dbReference type="PANTHER" id="PTHR42711:SF19">
    <property type="entry name" value="DOXORUBICIN RESISTANCE ATP-BINDING PROTEIN DRRA"/>
    <property type="match status" value="1"/>
</dbReference>
<gene>
    <name evidence="8" type="ORF">KCH_75390</name>
</gene>
<dbReference type="InterPro" id="IPR050763">
    <property type="entry name" value="ABC_transporter_ATP-binding"/>
</dbReference>
<dbReference type="GO" id="GO:0005886">
    <property type="term" value="C:plasma membrane"/>
    <property type="evidence" value="ECO:0007669"/>
    <property type="project" value="UniProtKB-SubCell"/>
</dbReference>
<evidence type="ECO:0000313" key="9">
    <source>
        <dbReference type="Proteomes" id="UP000027178"/>
    </source>
</evidence>
<feature type="region of interest" description="Disordered" evidence="6">
    <location>
        <begin position="131"/>
        <end position="163"/>
    </location>
</feature>
<dbReference type="AlphaFoldDB" id="A0A066YLI0"/>
<dbReference type="InterPro" id="IPR027417">
    <property type="entry name" value="P-loop_NTPase"/>
</dbReference>
<dbReference type="PANTHER" id="PTHR42711">
    <property type="entry name" value="ABC TRANSPORTER ATP-BINDING PROTEIN"/>
    <property type="match status" value="1"/>
</dbReference>
<keyword evidence="9" id="KW-1185">Reference proteome</keyword>
<dbReference type="HOGENOM" id="CLU_1624918_0_0_11"/>
<evidence type="ECO:0000256" key="5">
    <source>
        <dbReference type="ARBA" id="ARBA00023251"/>
    </source>
</evidence>
<dbReference type="Gene3D" id="3.40.50.300">
    <property type="entry name" value="P-loop containing nucleotide triphosphate hydrolases"/>
    <property type="match status" value="1"/>
</dbReference>
<dbReference type="GO" id="GO:0005524">
    <property type="term" value="F:ATP binding"/>
    <property type="evidence" value="ECO:0007669"/>
    <property type="project" value="UniProtKB-KW"/>
</dbReference>
<dbReference type="Proteomes" id="UP000027178">
    <property type="component" value="Unassembled WGS sequence"/>
</dbReference>
<dbReference type="GO" id="GO:0046677">
    <property type="term" value="P:response to antibiotic"/>
    <property type="evidence" value="ECO:0007669"/>
    <property type="project" value="UniProtKB-KW"/>
</dbReference>
<dbReference type="EMBL" id="JNBY01000162">
    <property type="protein sequence ID" value="KDN80759.1"/>
    <property type="molecule type" value="Genomic_DNA"/>
</dbReference>
<evidence type="ECO:0000256" key="2">
    <source>
        <dbReference type="ARBA" id="ARBA00022448"/>
    </source>
</evidence>
<reference evidence="8 9" key="1">
    <citation type="submission" date="2014-05" db="EMBL/GenBank/DDBJ databases">
        <title>Draft Genome Sequence of Kitasatospora cheerisanensis KCTC 2395.</title>
        <authorList>
            <person name="Nam D.H."/>
        </authorList>
    </citation>
    <scope>NUCLEOTIDE SEQUENCE [LARGE SCALE GENOMIC DNA]</scope>
    <source>
        <strain evidence="8 9">KCTC 2395</strain>
    </source>
</reference>
<comment type="subcellular location">
    <subcellularLocation>
        <location evidence="1">Cell membrane</location>
        <topology evidence="1">Peripheral membrane protein</topology>
    </subcellularLocation>
</comment>
<sequence>MPAPRKASGPAVSAIGLRKSYGDKTVLDGIDLTIPAGTVFALLGPNGAGKTTTVEILSTLVGADAGQAQIAGHDLAADPDGVRSAIGVTGQFAALDDMLTAEENLLLMADLLRLPAPEAAPGYAGVAAALRHRGRRGQARRDLLRRDAPPARPGDDPGRRPGG</sequence>
<evidence type="ECO:0000313" key="8">
    <source>
        <dbReference type="EMBL" id="KDN80759.1"/>
    </source>
</evidence>
<evidence type="ECO:0000259" key="7">
    <source>
        <dbReference type="Pfam" id="PF00005"/>
    </source>
</evidence>